<sequence>MFMRDGAASSLTFTPAGHFWGTCIRWATVECTPSFPPERVYKLDLLRMALTEIADFPNPNTNEGVPKRTTEGSIHSSEVSYRQRKFILEWVNQSPPPSFQAEQYRSHGSSDLIRLYGQESGPQHYLKAEGEPPPDSPLKINLIVVTSRIFAQSQSMLESRRRRTS</sequence>
<protein>
    <submittedName>
        <fullName evidence="1">Uncharacterized protein</fullName>
    </submittedName>
</protein>
<reference evidence="1" key="1">
    <citation type="submission" date="2021-10" db="EMBL/GenBank/DDBJ databases">
        <title>Psilocybe cubensis genome.</title>
        <authorList>
            <person name="Mckernan K.J."/>
            <person name="Crawford S."/>
            <person name="Trippe A."/>
            <person name="Kane L.T."/>
            <person name="Mclaughlin S."/>
        </authorList>
    </citation>
    <scope>NUCLEOTIDE SEQUENCE</scope>
    <source>
        <strain evidence="1">MGC-MH-2018</strain>
    </source>
</reference>
<dbReference type="Proteomes" id="UP000664032">
    <property type="component" value="Unassembled WGS sequence"/>
</dbReference>
<comment type="caution">
    <text evidence="1">The sequence shown here is derived from an EMBL/GenBank/DDBJ whole genome shotgun (WGS) entry which is preliminary data.</text>
</comment>
<gene>
    <name evidence="1" type="ORF">JR316_0008866</name>
</gene>
<accession>A0ACB8GS72</accession>
<proteinExistence type="predicted"/>
<dbReference type="EMBL" id="JAFIQS020000008">
    <property type="protein sequence ID" value="KAH9478411.1"/>
    <property type="molecule type" value="Genomic_DNA"/>
</dbReference>
<evidence type="ECO:0000313" key="2">
    <source>
        <dbReference type="Proteomes" id="UP000664032"/>
    </source>
</evidence>
<keyword evidence="2" id="KW-1185">Reference proteome</keyword>
<name>A0ACB8GS72_PSICU</name>
<organism evidence="1 2">
    <name type="scientific">Psilocybe cubensis</name>
    <name type="common">Psychedelic mushroom</name>
    <name type="synonym">Stropharia cubensis</name>
    <dbReference type="NCBI Taxonomy" id="181762"/>
    <lineage>
        <taxon>Eukaryota</taxon>
        <taxon>Fungi</taxon>
        <taxon>Dikarya</taxon>
        <taxon>Basidiomycota</taxon>
        <taxon>Agaricomycotina</taxon>
        <taxon>Agaricomycetes</taxon>
        <taxon>Agaricomycetidae</taxon>
        <taxon>Agaricales</taxon>
        <taxon>Agaricineae</taxon>
        <taxon>Strophariaceae</taxon>
        <taxon>Psilocybe</taxon>
    </lineage>
</organism>
<evidence type="ECO:0000313" key="1">
    <source>
        <dbReference type="EMBL" id="KAH9478411.1"/>
    </source>
</evidence>